<dbReference type="PATRIC" id="fig|1346330.5.peg.3453"/>
<protein>
    <recommendedName>
        <fullName evidence="3">DUF3871 family protein</fullName>
    </recommendedName>
</protein>
<sequence length="340" mass="39684">MNLLQNRVIEQSFLPTIASLDNNFNQNQLDVRIKSNHKPFIEANTIEIAMDHLQNECIIPVFSKDNERLISHSEFIDTTFDVISRCFGNLSINDPEIRVSHEIKGRTPDAIHKNTKDLLNHEKTIYYERMAFIINIPDVKEVINGNEIQLSIGGVRNYSSENLHSKKTLQKFKIFIGFQNKVCCNMCVSSDGFINELKINNLFELEASIMKMIDNYDAFRHFNSMKNLLDDYLTEHQFSTLIGRSKLYQYLPREEKRELPDLLINDNIINSISKDYYKDESFCKDSNGNINLWNVYNLLTQANKSNYIDTFFDRNLNSFDFIQGVQQALNGNSKYHWFLS</sequence>
<dbReference type="RefSeq" id="WP_021071591.1">
    <property type="nucleotide sequence ID" value="NZ_ATDL01000018.1"/>
</dbReference>
<reference evidence="1 2" key="1">
    <citation type="journal article" date="2013" name="Genome Announc.">
        <title>The Draft Genome Sequence of Sphingomonas paucimobilis Strain HER1398 (Proteobacteria), Host to the Giant PAU Phage, Indicates That It Is a Member of the Genus Sphingobacterium (Bacteroidetes).</title>
        <authorList>
            <person name="White R.A.III."/>
            <person name="Suttle C.A."/>
        </authorList>
    </citation>
    <scope>NUCLEOTIDE SEQUENCE [LARGE SCALE GENOMIC DNA]</scope>
    <source>
        <strain evidence="1 2">HER1398</strain>
    </source>
</reference>
<comment type="caution">
    <text evidence="1">The sequence shown here is derived from an EMBL/GenBank/DDBJ whole genome shotgun (WGS) entry which is preliminary data.</text>
</comment>
<name>U2H8S2_9SPHI</name>
<dbReference type="Pfam" id="PF12987">
    <property type="entry name" value="DUF3871"/>
    <property type="match status" value="1"/>
</dbReference>
<organism evidence="1 2">
    <name type="scientific">Sphingobacterium paucimobilis HER1398</name>
    <dbReference type="NCBI Taxonomy" id="1346330"/>
    <lineage>
        <taxon>Bacteria</taxon>
        <taxon>Pseudomonadati</taxon>
        <taxon>Bacteroidota</taxon>
        <taxon>Sphingobacteriia</taxon>
        <taxon>Sphingobacteriales</taxon>
        <taxon>Sphingobacteriaceae</taxon>
        <taxon>Sphingobacterium</taxon>
    </lineage>
</organism>
<gene>
    <name evidence="1" type="ORF">M472_04970</name>
</gene>
<dbReference type="eggNOG" id="ENOG502Z8RA">
    <property type="taxonomic scope" value="Bacteria"/>
</dbReference>
<dbReference type="InterPro" id="IPR024353">
    <property type="entry name" value="DUF3871"/>
</dbReference>
<dbReference type="OrthoDB" id="995338at2"/>
<dbReference type="STRING" id="1346330.M472_04970"/>
<evidence type="ECO:0000313" key="2">
    <source>
        <dbReference type="Proteomes" id="UP000016584"/>
    </source>
</evidence>
<proteinExistence type="predicted"/>
<dbReference type="AlphaFoldDB" id="U2H8S2"/>
<accession>U2H8S2</accession>
<dbReference type="EMBL" id="ATDL01000018">
    <property type="protein sequence ID" value="ERJ58111.1"/>
    <property type="molecule type" value="Genomic_DNA"/>
</dbReference>
<evidence type="ECO:0008006" key="3">
    <source>
        <dbReference type="Google" id="ProtNLM"/>
    </source>
</evidence>
<evidence type="ECO:0000313" key="1">
    <source>
        <dbReference type="EMBL" id="ERJ58111.1"/>
    </source>
</evidence>
<keyword evidence="2" id="KW-1185">Reference proteome</keyword>
<dbReference type="Proteomes" id="UP000016584">
    <property type="component" value="Unassembled WGS sequence"/>
</dbReference>